<comment type="caution">
    <text evidence="1">The sequence shown here is derived from an EMBL/GenBank/DDBJ whole genome shotgun (WGS) entry which is preliminary data.</text>
</comment>
<protein>
    <recommendedName>
        <fullName evidence="3">Alcohol acetyltransferase</fullName>
    </recommendedName>
</protein>
<evidence type="ECO:0008006" key="3">
    <source>
        <dbReference type="Google" id="ProtNLM"/>
    </source>
</evidence>
<keyword evidence="2" id="KW-1185">Reference proteome</keyword>
<gene>
    <name evidence="1" type="ORF">RCO7_07302</name>
</gene>
<evidence type="ECO:0000313" key="2">
    <source>
        <dbReference type="Proteomes" id="UP000178129"/>
    </source>
</evidence>
<dbReference type="InParanoid" id="A0A1E1L9U9"/>
<dbReference type="GO" id="GO:0008080">
    <property type="term" value="F:N-acetyltransferase activity"/>
    <property type="evidence" value="ECO:0007669"/>
    <property type="project" value="TreeGrafter"/>
</dbReference>
<reference evidence="2" key="1">
    <citation type="submission" date="2016-03" db="EMBL/GenBank/DDBJ databases">
        <authorList>
            <person name="Ploux O."/>
        </authorList>
    </citation>
    <scope>NUCLEOTIDE SEQUENCE [LARGE SCALE GENOMIC DNA]</scope>
    <source>
        <strain evidence="2">UK7</strain>
    </source>
</reference>
<dbReference type="SUPFAM" id="SSF52777">
    <property type="entry name" value="CoA-dependent acyltransferases"/>
    <property type="match status" value="1"/>
</dbReference>
<dbReference type="Proteomes" id="UP000178129">
    <property type="component" value="Unassembled WGS sequence"/>
</dbReference>
<organism evidence="1 2">
    <name type="scientific">Rhynchosporium graminicola</name>
    <dbReference type="NCBI Taxonomy" id="2792576"/>
    <lineage>
        <taxon>Eukaryota</taxon>
        <taxon>Fungi</taxon>
        <taxon>Dikarya</taxon>
        <taxon>Ascomycota</taxon>
        <taxon>Pezizomycotina</taxon>
        <taxon>Leotiomycetes</taxon>
        <taxon>Helotiales</taxon>
        <taxon>Ploettnerulaceae</taxon>
        <taxon>Rhynchosporium</taxon>
    </lineage>
</organism>
<dbReference type="STRING" id="914237.A0A1E1L9U9"/>
<dbReference type="InterPro" id="IPR023213">
    <property type="entry name" value="CAT-like_dom_sf"/>
</dbReference>
<sequence>MAGFSLLKDPFLTYIPSLLLFPSRLSENMDIVANGEYELLRPAGPLEVLTDLFHDLGIQSNVRVSFQYSHETKQLSPAKVFRALKVVIQEIPALSIIGVSQPSKKKPGNHRTWEAKLSSICYRDCVEFLDDTDANDDYALARLYEENHNRWFDTHDTTKPWWKLVIVNRKTALFVFHHAIGDGISGYAFHKSLLAALNADDFDQEPENDLINNKIFTIKESSRKEEPIAIDEIDARLSWFHIIRTFLFWTLIRIFVSPKYLLFSDANVTNTFPTISKPFPVEERTRTRVETLRVDRATMKECLAKCREHQTSFTALLHTIISITFAADIYPHAKVGFTRVAVNIRPLMRRDPGPDVFTNASATYYGTHLLGKYRAASQNEISDKKAIWKLAANFKKHMTASIYKSDEVLQSYLTCRLLGEDNEEVGSFYGLGLYLNNSFLISNIGVFHPREDMKDGGWSVKDVGFGAAAIRAAVGDFGPVFSVASVKDGDCVIAATWEEGVLKEEMVRDVLGAVLRRLEDLV</sequence>
<name>A0A1E1L9U9_9HELO</name>
<evidence type="ECO:0000313" key="1">
    <source>
        <dbReference type="EMBL" id="CZT07315.1"/>
    </source>
</evidence>
<dbReference type="InterPro" id="IPR010828">
    <property type="entry name" value="Atf2/Sli1-like"/>
</dbReference>
<dbReference type="AlphaFoldDB" id="A0A1E1L9U9"/>
<dbReference type="PANTHER" id="PTHR28037">
    <property type="entry name" value="ALCOHOL O-ACETYLTRANSFERASE 1-RELATED"/>
    <property type="match status" value="1"/>
</dbReference>
<dbReference type="InterPro" id="IPR052058">
    <property type="entry name" value="Alcohol_O-acetyltransferase"/>
</dbReference>
<proteinExistence type="predicted"/>
<dbReference type="PANTHER" id="PTHR28037:SF1">
    <property type="entry name" value="ALCOHOL O-ACETYLTRANSFERASE 1-RELATED"/>
    <property type="match status" value="1"/>
</dbReference>
<dbReference type="Gene3D" id="3.30.559.10">
    <property type="entry name" value="Chloramphenicol acetyltransferase-like domain"/>
    <property type="match status" value="1"/>
</dbReference>
<accession>A0A1E1L9U9</accession>
<dbReference type="EMBL" id="FJUW01000042">
    <property type="protein sequence ID" value="CZT07315.1"/>
    <property type="molecule type" value="Genomic_DNA"/>
</dbReference>
<dbReference type="Pfam" id="PF07247">
    <property type="entry name" value="AATase"/>
    <property type="match status" value="1"/>
</dbReference>